<keyword evidence="1" id="KW-0472">Membrane</keyword>
<feature type="transmembrane region" description="Helical" evidence="1">
    <location>
        <begin position="65"/>
        <end position="83"/>
    </location>
</feature>
<keyword evidence="1" id="KW-0812">Transmembrane</keyword>
<comment type="caution">
    <text evidence="2">The sequence shown here is derived from an EMBL/GenBank/DDBJ whole genome shotgun (WGS) entry which is preliminary data.</text>
</comment>
<keyword evidence="1" id="KW-1133">Transmembrane helix</keyword>
<dbReference type="Proteomes" id="UP000285864">
    <property type="component" value="Unassembled WGS sequence"/>
</dbReference>
<dbReference type="EMBL" id="QRUU01000020">
    <property type="protein sequence ID" value="RGR97627.1"/>
    <property type="molecule type" value="Genomic_DNA"/>
</dbReference>
<organism evidence="2 3">
    <name type="scientific">Phocaeicola coprocola</name>
    <dbReference type="NCBI Taxonomy" id="310298"/>
    <lineage>
        <taxon>Bacteria</taxon>
        <taxon>Pseudomonadati</taxon>
        <taxon>Bacteroidota</taxon>
        <taxon>Bacteroidia</taxon>
        <taxon>Bacteroidales</taxon>
        <taxon>Bacteroidaceae</taxon>
        <taxon>Phocaeicola</taxon>
    </lineage>
</organism>
<accession>A0A412GS14</accession>
<name>A0A412GS14_9BACT</name>
<feature type="transmembrane region" description="Helical" evidence="1">
    <location>
        <begin position="31"/>
        <end position="53"/>
    </location>
</feature>
<evidence type="ECO:0000313" key="2">
    <source>
        <dbReference type="EMBL" id="RGR97627.1"/>
    </source>
</evidence>
<keyword evidence="3" id="KW-1185">Reference proteome</keyword>
<evidence type="ECO:0000256" key="1">
    <source>
        <dbReference type="SAM" id="Phobius"/>
    </source>
</evidence>
<dbReference type="AlphaFoldDB" id="A0A412GS14"/>
<protein>
    <submittedName>
        <fullName evidence="2">Uncharacterized protein</fullName>
    </submittedName>
</protein>
<sequence length="111" mass="13295">MKAIQNCLQKIVIYKIYSLEKQKMEYNDNEVYNHIGAGFLIVFSYIVIILLFLSVRLFNELRNNSTLIVCVTILCFSAKYFFVKHLKQKNMFRQFTKNIYKWMKSSKLMNS</sequence>
<gene>
    <name evidence="2" type="ORF">DWY20_06450</name>
</gene>
<proteinExistence type="predicted"/>
<evidence type="ECO:0000313" key="3">
    <source>
        <dbReference type="Proteomes" id="UP000285864"/>
    </source>
</evidence>
<reference evidence="2 3" key="1">
    <citation type="submission" date="2018-08" db="EMBL/GenBank/DDBJ databases">
        <title>A genome reference for cultivated species of the human gut microbiota.</title>
        <authorList>
            <person name="Zou Y."/>
            <person name="Xue W."/>
            <person name="Luo G."/>
        </authorList>
    </citation>
    <scope>NUCLEOTIDE SEQUENCE [LARGE SCALE GENOMIC DNA]</scope>
    <source>
        <strain evidence="2 3">AF24-2</strain>
    </source>
</reference>